<accession>A0ACC3AEU4</accession>
<reference evidence="1" key="1">
    <citation type="submission" date="2022-10" db="EMBL/GenBank/DDBJ databases">
        <title>Culturing micro-colonial fungi from biological soil crusts in the Mojave desert and describing Neophaeococcomyces mojavensis, and introducing the new genera and species Taxawa tesnikishii.</title>
        <authorList>
            <person name="Kurbessoian T."/>
            <person name="Stajich J.E."/>
        </authorList>
    </citation>
    <scope>NUCLEOTIDE SEQUENCE</scope>
    <source>
        <strain evidence="1">JES_112</strain>
    </source>
</reference>
<proteinExistence type="predicted"/>
<evidence type="ECO:0000313" key="2">
    <source>
        <dbReference type="Proteomes" id="UP001172386"/>
    </source>
</evidence>
<gene>
    <name evidence="1" type="primary">HGT20</name>
    <name evidence="1" type="ORF">H2198_002292</name>
</gene>
<dbReference type="Proteomes" id="UP001172386">
    <property type="component" value="Unassembled WGS sequence"/>
</dbReference>
<organism evidence="1 2">
    <name type="scientific">Neophaeococcomyces mojaviensis</name>
    <dbReference type="NCBI Taxonomy" id="3383035"/>
    <lineage>
        <taxon>Eukaryota</taxon>
        <taxon>Fungi</taxon>
        <taxon>Dikarya</taxon>
        <taxon>Ascomycota</taxon>
        <taxon>Pezizomycotina</taxon>
        <taxon>Eurotiomycetes</taxon>
        <taxon>Chaetothyriomycetidae</taxon>
        <taxon>Chaetothyriales</taxon>
        <taxon>Chaetothyriales incertae sedis</taxon>
        <taxon>Neophaeococcomyces</taxon>
    </lineage>
</organism>
<comment type="caution">
    <text evidence="1">The sequence shown here is derived from an EMBL/GenBank/DDBJ whole genome shotgun (WGS) entry which is preliminary data.</text>
</comment>
<sequence>MSRLQSFVESFKRTAYFNLLLFTVTLGPLLFGYHLGELNAPSEVITCEKKSIRVSPTKSSSALPQCIPMSSLEFGLVQSIFTLGGLLGALAAGPFSSKRGRLLTMRLNTIPTIIGPIFSALAPSVALISIGRFLSGVGAGAALVVVPIYISEISPPERKGFYGSFTQIMTNVGIFIAQLLGYFLSYGSMWRIILAVAAGIAVIQAARLFFAVESPRWLAAHGRTKQARESLRKLRGTSEGIDDELKALNATAPKPDSENQDEERSPLLSPVSDTSDTHQNKNSNQPNDLSFLAVLTNPRYRPAIISVILVMASQQLTGINSIVMYGVGLLSSLLSSSSALLNIFVSLLNVICTTAFAPLSDKPQLGRKGVLLLSVAGMSISSVLLGIGIRAGIKVLSAVCVLLFVASFAVGLGPVPFMLASEMVDGKGIGATQSWALAANWIATFIVAQFFPVVNEALGKGVVYFVFCGLGAVFFVSIWWYVPETRGKKDMEEVWGFEGERMRHED</sequence>
<evidence type="ECO:0000313" key="1">
    <source>
        <dbReference type="EMBL" id="KAJ9660947.1"/>
    </source>
</evidence>
<keyword evidence="2" id="KW-1185">Reference proteome</keyword>
<protein>
    <submittedName>
        <fullName evidence="1">Bifunctional purine biosynthesis protein PurH</fullName>
    </submittedName>
</protein>
<name>A0ACC3AEU4_9EURO</name>
<dbReference type="EMBL" id="JAPDRQ010000027">
    <property type="protein sequence ID" value="KAJ9660947.1"/>
    <property type="molecule type" value="Genomic_DNA"/>
</dbReference>